<dbReference type="SUPFAM" id="SSF51445">
    <property type="entry name" value="(Trans)glycosidases"/>
    <property type="match status" value="1"/>
</dbReference>
<dbReference type="RefSeq" id="WP_113806508.1">
    <property type="nucleotide sequence ID" value="NZ_QOCW01000013.1"/>
</dbReference>
<keyword evidence="3" id="KW-1185">Reference proteome</keyword>
<dbReference type="InterPro" id="IPR017853">
    <property type="entry name" value="GH"/>
</dbReference>
<reference evidence="2 3" key="1">
    <citation type="submission" date="2018-07" db="EMBL/GenBank/DDBJ databases">
        <title>Lottiidibacillus patelloidae gen. nov., sp. nov., isolated from the intestinal tract of a marine limpet and the reclassification of B. taeanensis BH030017T, B. algicola KMM 3737T and B. hwajinpoensis SW-72T as genus Lottiidibacillus.</title>
        <authorList>
            <person name="Liu R."/>
            <person name="Huang Z."/>
        </authorList>
    </citation>
    <scope>NUCLEOTIDE SEQUENCE [LARGE SCALE GENOMIC DNA]</scope>
    <source>
        <strain evidence="2 3">BH030017</strain>
    </source>
</reference>
<dbReference type="InterPro" id="IPR015020">
    <property type="entry name" value="Rv2525c-like_Glyco_Hydro-like"/>
</dbReference>
<feature type="domain" description="Rv2525c-like glycoside hydrolase-like" evidence="1">
    <location>
        <begin position="31"/>
        <end position="138"/>
    </location>
</feature>
<gene>
    <name evidence="2" type="ORF">DS031_13030</name>
</gene>
<dbReference type="OrthoDB" id="2080590at2"/>
<proteinExistence type="predicted"/>
<evidence type="ECO:0000259" key="1">
    <source>
        <dbReference type="Pfam" id="PF08924"/>
    </source>
</evidence>
<organism evidence="2 3">
    <name type="scientific">Bacillus taeanensis</name>
    <dbReference type="NCBI Taxonomy" id="273032"/>
    <lineage>
        <taxon>Bacteria</taxon>
        <taxon>Bacillati</taxon>
        <taxon>Bacillota</taxon>
        <taxon>Bacilli</taxon>
        <taxon>Bacillales</taxon>
        <taxon>Bacillaceae</taxon>
        <taxon>Bacillus</taxon>
    </lineage>
</organism>
<dbReference type="Pfam" id="PF08924">
    <property type="entry name" value="Rv2525c_GlyHyd-like"/>
    <property type="match status" value="1"/>
</dbReference>
<evidence type="ECO:0000313" key="2">
    <source>
        <dbReference type="EMBL" id="RBW69161.1"/>
    </source>
</evidence>
<evidence type="ECO:0000313" key="3">
    <source>
        <dbReference type="Proteomes" id="UP000253314"/>
    </source>
</evidence>
<comment type="caution">
    <text evidence="2">The sequence shown here is derived from an EMBL/GenBank/DDBJ whole genome shotgun (WGS) entry which is preliminary data.</text>
</comment>
<dbReference type="EMBL" id="QOCW01000013">
    <property type="protein sequence ID" value="RBW69161.1"/>
    <property type="molecule type" value="Genomic_DNA"/>
</dbReference>
<dbReference type="AlphaFoldDB" id="A0A366XZ07"/>
<dbReference type="Proteomes" id="UP000253314">
    <property type="component" value="Unassembled WGS sequence"/>
</dbReference>
<dbReference type="Gene3D" id="3.20.20.80">
    <property type="entry name" value="Glycosidases"/>
    <property type="match status" value="1"/>
</dbReference>
<protein>
    <recommendedName>
        <fullName evidence="1">Rv2525c-like glycoside hydrolase-like domain-containing protein</fullName>
    </recommendedName>
</protein>
<sequence length="216" mass="24496">MARKLWGVDSAAAVTDDLYNCVVKNYGKPSYWGRYLTTVENVSDGLTKEEIRLLHNRGVKVLPIYNVFKEAVGYEKGKIAALNTLFHARRLGFPKDVYLFANVEKFFNVDEGWIRGWVDGIYPSGYRPGIYSDPSQESFNRAYCLAVSNSDKVGKQVVLWSQEPTPGVSKASKAPDYKPMSPPCTVNVWAWQYGENAPECPIDTNLMDQRLYNKLY</sequence>
<accession>A0A366XZ07</accession>
<name>A0A366XZ07_9BACI</name>